<reference evidence="2" key="1">
    <citation type="submission" date="2023-07" db="EMBL/GenBank/DDBJ databases">
        <title>draft genome sequence of fig (Ficus carica).</title>
        <authorList>
            <person name="Takahashi T."/>
            <person name="Nishimura K."/>
        </authorList>
    </citation>
    <scope>NUCLEOTIDE SEQUENCE</scope>
</reference>
<proteinExistence type="predicted"/>
<name>A0AA88E0T2_FICCA</name>
<sequence length="55" mass="5404">MSDLSDSENVGLSESVDAVSTSSISSSSSGEATGPLERTPDNLSGLSDIPSGSEG</sequence>
<evidence type="ECO:0000256" key="1">
    <source>
        <dbReference type="SAM" id="MobiDB-lite"/>
    </source>
</evidence>
<feature type="region of interest" description="Disordered" evidence="1">
    <location>
        <begin position="1"/>
        <end position="55"/>
    </location>
</feature>
<organism evidence="2 3">
    <name type="scientific">Ficus carica</name>
    <name type="common">Common fig</name>
    <dbReference type="NCBI Taxonomy" id="3494"/>
    <lineage>
        <taxon>Eukaryota</taxon>
        <taxon>Viridiplantae</taxon>
        <taxon>Streptophyta</taxon>
        <taxon>Embryophyta</taxon>
        <taxon>Tracheophyta</taxon>
        <taxon>Spermatophyta</taxon>
        <taxon>Magnoliopsida</taxon>
        <taxon>eudicotyledons</taxon>
        <taxon>Gunneridae</taxon>
        <taxon>Pentapetalae</taxon>
        <taxon>rosids</taxon>
        <taxon>fabids</taxon>
        <taxon>Rosales</taxon>
        <taxon>Moraceae</taxon>
        <taxon>Ficeae</taxon>
        <taxon>Ficus</taxon>
    </lineage>
</organism>
<protein>
    <submittedName>
        <fullName evidence="2">Uncharacterized protein</fullName>
    </submittedName>
</protein>
<dbReference type="Proteomes" id="UP001187192">
    <property type="component" value="Unassembled WGS sequence"/>
</dbReference>
<dbReference type="AlphaFoldDB" id="A0AA88E0T2"/>
<dbReference type="EMBL" id="BTGU01000246">
    <property type="protein sequence ID" value="GMN65576.1"/>
    <property type="molecule type" value="Genomic_DNA"/>
</dbReference>
<evidence type="ECO:0000313" key="2">
    <source>
        <dbReference type="EMBL" id="GMN65576.1"/>
    </source>
</evidence>
<evidence type="ECO:0000313" key="3">
    <source>
        <dbReference type="Proteomes" id="UP001187192"/>
    </source>
</evidence>
<feature type="compositionally biased region" description="Low complexity" evidence="1">
    <location>
        <begin position="13"/>
        <end position="34"/>
    </location>
</feature>
<comment type="caution">
    <text evidence="2">The sequence shown here is derived from an EMBL/GenBank/DDBJ whole genome shotgun (WGS) entry which is preliminary data.</text>
</comment>
<keyword evidence="3" id="KW-1185">Reference proteome</keyword>
<gene>
    <name evidence="2" type="ORF">TIFTF001_034652</name>
</gene>
<accession>A0AA88E0T2</accession>